<keyword evidence="2" id="KW-1185">Reference proteome</keyword>
<dbReference type="Proteomes" id="UP001062846">
    <property type="component" value="Chromosome 7"/>
</dbReference>
<accession>A0ACC0N2B6</accession>
<organism evidence="1 2">
    <name type="scientific">Rhododendron molle</name>
    <name type="common">Chinese azalea</name>
    <name type="synonym">Azalea mollis</name>
    <dbReference type="NCBI Taxonomy" id="49168"/>
    <lineage>
        <taxon>Eukaryota</taxon>
        <taxon>Viridiplantae</taxon>
        <taxon>Streptophyta</taxon>
        <taxon>Embryophyta</taxon>
        <taxon>Tracheophyta</taxon>
        <taxon>Spermatophyta</taxon>
        <taxon>Magnoliopsida</taxon>
        <taxon>eudicotyledons</taxon>
        <taxon>Gunneridae</taxon>
        <taxon>Pentapetalae</taxon>
        <taxon>asterids</taxon>
        <taxon>Ericales</taxon>
        <taxon>Ericaceae</taxon>
        <taxon>Ericoideae</taxon>
        <taxon>Rhodoreae</taxon>
        <taxon>Rhododendron</taxon>
    </lineage>
</organism>
<proteinExistence type="predicted"/>
<gene>
    <name evidence="1" type="ORF">RHMOL_Rhmol07G0197500</name>
</gene>
<sequence>MMQRESPPKHRHDGTSPLPLGMDWSPPPRKWNGRDTIWPHDPHTGWSYCVTFPSWVVRPKSRDSDPVVAQFYRVQIGLQSPEGITTTRGVLRRFNDFLKLFTVLKKAFPKKNLPPAPPKGLLRIKSRALLEERRCSLEDWMAQLLSDIDLSRSFVVASFLELEAAARSSFQDEHQNASEASTSGNSTVSALQAHPNSSLSLFAGSASLTSDNGSDTAYETSEIGTPSLGRDNSSEGGTEDLSLDEDLTSPIEKLVKYGMSNIDEGLFMGHAILEQLEGLPRHKLRANNVSSINIVNGNASKTAYLDDSRIEHFSEAEHSKVNSHARKLSSESIGSDASSLRGSEISNSGFPNSFVEGSLEHIGGPEISRTMEVLGNTECHSSDDVQLVLPLDKRYSMNKVLMTMQRRLVTAKTDMEDLISRLNQEITVKDYLETKVKDLEVELETTKQRSKDNLHQAIIVERERVTQMQWDMEELRRKSLEMELKLKSQQDQKLCTASTNASVIGEKSALEELDVTKKQLEDVLKRHEELEIKSKADIKVLVKEVKSLRNSQAELKKGLSQSQKEKSDAERLLQLEKQCAERAKTARQKLLHECGQLRNRLQERSIDFLGENGKELVVDSASVSHALDLLITSDNQIDLLIAEFAQDDDNVSIDELHKIDDETRALDDELRNMLKDIFTDNARLRKQVNEVLRCALKTDTSSQKDDDLSRCGALGTDTSVEKDDEGSLPRGHDLKTVTSSEKDDEGSLSEEAVHTSSLER</sequence>
<evidence type="ECO:0000313" key="2">
    <source>
        <dbReference type="Proteomes" id="UP001062846"/>
    </source>
</evidence>
<protein>
    <submittedName>
        <fullName evidence="1">Uncharacterized protein</fullName>
    </submittedName>
</protein>
<evidence type="ECO:0000313" key="1">
    <source>
        <dbReference type="EMBL" id="KAI8547458.1"/>
    </source>
</evidence>
<name>A0ACC0N2B6_RHOML</name>
<comment type="caution">
    <text evidence="1">The sequence shown here is derived from an EMBL/GenBank/DDBJ whole genome shotgun (WGS) entry which is preliminary data.</text>
</comment>
<dbReference type="EMBL" id="CM046394">
    <property type="protein sequence ID" value="KAI8547458.1"/>
    <property type="molecule type" value="Genomic_DNA"/>
</dbReference>
<reference evidence="1" key="1">
    <citation type="submission" date="2022-02" db="EMBL/GenBank/DDBJ databases">
        <title>Plant Genome Project.</title>
        <authorList>
            <person name="Zhang R.-G."/>
        </authorList>
    </citation>
    <scope>NUCLEOTIDE SEQUENCE</scope>
    <source>
        <strain evidence="1">AT1</strain>
    </source>
</reference>